<dbReference type="EMBL" id="BMSJ01000002">
    <property type="protein sequence ID" value="GGR16846.1"/>
    <property type="molecule type" value="Genomic_DNA"/>
</dbReference>
<keyword evidence="4" id="KW-1185">Reference proteome</keyword>
<dbReference type="Gene3D" id="3.40.50.1820">
    <property type="entry name" value="alpha/beta hydrolase"/>
    <property type="match status" value="1"/>
</dbReference>
<organism evidence="2 5">
    <name type="scientific">Streptomyces cinereoruber</name>
    <dbReference type="NCBI Taxonomy" id="67260"/>
    <lineage>
        <taxon>Bacteria</taxon>
        <taxon>Bacillati</taxon>
        <taxon>Actinomycetota</taxon>
        <taxon>Actinomycetes</taxon>
        <taxon>Kitasatosporales</taxon>
        <taxon>Streptomycetaceae</taxon>
        <taxon>Streptomyces</taxon>
    </lineage>
</organism>
<dbReference type="RefSeq" id="WP_152371014.1">
    <property type="nucleotide sequence ID" value="NZ_BMSJ01000002.1"/>
</dbReference>
<evidence type="ECO:0000313" key="2">
    <source>
        <dbReference type="EMBL" id="GGR16846.1"/>
    </source>
</evidence>
<dbReference type="PANTHER" id="PTHR43433:SF5">
    <property type="entry name" value="AB HYDROLASE-1 DOMAIN-CONTAINING PROTEIN"/>
    <property type="match status" value="1"/>
</dbReference>
<evidence type="ECO:0000259" key="1">
    <source>
        <dbReference type="Pfam" id="PF00561"/>
    </source>
</evidence>
<dbReference type="EMBL" id="CP023693">
    <property type="protein sequence ID" value="QEV35540.1"/>
    <property type="molecule type" value="Genomic_DNA"/>
</dbReference>
<dbReference type="Proteomes" id="UP000326029">
    <property type="component" value="Chromosome"/>
</dbReference>
<feature type="domain" description="AB hydrolase-1" evidence="1">
    <location>
        <begin position="24"/>
        <end position="277"/>
    </location>
</feature>
<dbReference type="InterPro" id="IPR029058">
    <property type="entry name" value="AB_hydrolase_fold"/>
</dbReference>
<dbReference type="Pfam" id="PF00561">
    <property type="entry name" value="Abhydrolase_1"/>
    <property type="match status" value="1"/>
</dbReference>
<evidence type="ECO:0000313" key="5">
    <source>
        <dbReference type="Proteomes" id="UP000642014"/>
    </source>
</evidence>
<evidence type="ECO:0000313" key="3">
    <source>
        <dbReference type="EMBL" id="QEV35540.1"/>
    </source>
</evidence>
<dbReference type="InterPro" id="IPR050471">
    <property type="entry name" value="AB_hydrolase"/>
</dbReference>
<proteinExistence type="predicted"/>
<dbReference type="GO" id="GO:0004806">
    <property type="term" value="F:triacylglycerol lipase activity"/>
    <property type="evidence" value="ECO:0007669"/>
    <property type="project" value="TreeGrafter"/>
</dbReference>
<dbReference type="GO" id="GO:0046503">
    <property type="term" value="P:glycerolipid catabolic process"/>
    <property type="evidence" value="ECO:0007669"/>
    <property type="project" value="TreeGrafter"/>
</dbReference>
<protein>
    <submittedName>
        <fullName evidence="2 3">Hydrolase</fullName>
    </submittedName>
</protein>
<keyword evidence="2" id="KW-0378">Hydrolase</keyword>
<dbReference type="GeneID" id="95457603"/>
<reference evidence="3 4" key="2">
    <citation type="submission" date="2017-09" db="EMBL/GenBank/DDBJ databases">
        <authorList>
            <person name="Lee N."/>
            <person name="Cho B.-K."/>
        </authorList>
    </citation>
    <scope>NUCLEOTIDE SEQUENCE [LARGE SCALE GENOMIC DNA]</scope>
    <source>
        <strain evidence="3 4">ATCC 19740</strain>
    </source>
</reference>
<dbReference type="InterPro" id="IPR000073">
    <property type="entry name" value="AB_hydrolase_1"/>
</dbReference>
<sequence>MPERLVPSGDVELWSDDFGDPADPALLLVMGGNLSAYGWPDEFARRLADGGLHVIRYDHRDTGRSTTRDFAAHPYGFGELAADAVAVLDGWGVDRAHVLGLSMGATICQVMALDHHDRLLSLALMLGGGLDIDFDDNIERVLRGEPTADGLPGPQPPFLEALELMSRPAEGRAEEIDKRVRKWRILNGDAVPFDDAEYALWEERAVDHAGGVLTEPYAHYQLTLPPLARAAELSRVTVPTLVVQAERDPIAPPPHGKHLAGLIPSARLAEIPGMGHALPSSVHEPLAEVLLAHARAAR</sequence>
<accession>A0AAV4KER2</accession>
<evidence type="ECO:0000313" key="4">
    <source>
        <dbReference type="Proteomes" id="UP000326029"/>
    </source>
</evidence>
<dbReference type="PANTHER" id="PTHR43433">
    <property type="entry name" value="HYDROLASE, ALPHA/BETA FOLD FAMILY PROTEIN"/>
    <property type="match status" value="1"/>
</dbReference>
<reference evidence="2 5" key="1">
    <citation type="journal article" date="2014" name="Int. J. Syst. Evol. Microbiol.">
        <title>Complete genome sequence of Corynebacterium casei LMG S-19264T (=DSM 44701T), isolated from a smear-ripened cheese.</title>
        <authorList>
            <consortium name="US DOE Joint Genome Institute (JGI-PGF)"/>
            <person name="Walter F."/>
            <person name="Albersmeier A."/>
            <person name="Kalinowski J."/>
            <person name="Ruckert C."/>
        </authorList>
    </citation>
    <scope>NUCLEOTIDE SEQUENCE [LARGE SCALE GENOMIC DNA]</scope>
    <source>
        <strain evidence="2 5">JCM 4205</strain>
    </source>
</reference>
<reference evidence="2" key="3">
    <citation type="submission" date="2023-08" db="EMBL/GenBank/DDBJ databases">
        <authorList>
            <person name="Sun Q."/>
            <person name="Ohkuma M."/>
        </authorList>
    </citation>
    <scope>NUCLEOTIDE SEQUENCE</scope>
    <source>
        <strain evidence="2">JCM 4205</strain>
    </source>
</reference>
<dbReference type="SUPFAM" id="SSF53474">
    <property type="entry name" value="alpha/beta-Hydrolases"/>
    <property type="match status" value="1"/>
</dbReference>
<dbReference type="Proteomes" id="UP000642014">
    <property type="component" value="Unassembled WGS sequence"/>
</dbReference>
<dbReference type="AlphaFoldDB" id="A0AAV4KER2"/>
<gene>
    <name evidence="3" type="ORF">CP977_27960</name>
    <name evidence="2" type="ORF">GCM10010497_18970</name>
</gene>
<name>A0AAV4KER2_9ACTN</name>